<feature type="signal peptide" evidence="1">
    <location>
        <begin position="1"/>
        <end position="29"/>
    </location>
</feature>
<evidence type="ECO:0000313" key="3">
    <source>
        <dbReference type="EMBL" id="QEH33772.1"/>
    </source>
</evidence>
<dbReference type="RefSeq" id="WP_148593778.1">
    <property type="nucleotide sequence ID" value="NZ_CP042997.1"/>
</dbReference>
<dbReference type="Proteomes" id="UP000324233">
    <property type="component" value="Chromosome"/>
</dbReference>
<dbReference type="OrthoDB" id="272395at2"/>
<organism evidence="3 4">
    <name type="scientific">Aquisphaera giovannonii</name>
    <dbReference type="NCBI Taxonomy" id="406548"/>
    <lineage>
        <taxon>Bacteria</taxon>
        <taxon>Pseudomonadati</taxon>
        <taxon>Planctomycetota</taxon>
        <taxon>Planctomycetia</taxon>
        <taxon>Isosphaerales</taxon>
        <taxon>Isosphaeraceae</taxon>
        <taxon>Aquisphaera</taxon>
    </lineage>
</organism>
<dbReference type="SUPFAM" id="SSF52499">
    <property type="entry name" value="Isochorismatase-like hydrolases"/>
    <property type="match status" value="1"/>
</dbReference>
<feature type="chain" id="PRO_5023081878" evidence="1">
    <location>
        <begin position="30"/>
        <end position="549"/>
    </location>
</feature>
<reference evidence="3 4" key="1">
    <citation type="submission" date="2019-08" db="EMBL/GenBank/DDBJ databases">
        <title>Deep-cultivation of Planctomycetes and their phenomic and genomic characterization uncovers novel biology.</title>
        <authorList>
            <person name="Wiegand S."/>
            <person name="Jogler M."/>
            <person name="Boedeker C."/>
            <person name="Pinto D."/>
            <person name="Vollmers J."/>
            <person name="Rivas-Marin E."/>
            <person name="Kohn T."/>
            <person name="Peeters S.H."/>
            <person name="Heuer A."/>
            <person name="Rast P."/>
            <person name="Oberbeckmann S."/>
            <person name="Bunk B."/>
            <person name="Jeske O."/>
            <person name="Meyerdierks A."/>
            <person name="Storesund J.E."/>
            <person name="Kallscheuer N."/>
            <person name="Luecker S."/>
            <person name="Lage O.M."/>
            <person name="Pohl T."/>
            <person name="Merkel B.J."/>
            <person name="Hornburger P."/>
            <person name="Mueller R.-W."/>
            <person name="Bruemmer F."/>
            <person name="Labrenz M."/>
            <person name="Spormann A.M."/>
            <person name="Op den Camp H."/>
            <person name="Overmann J."/>
            <person name="Amann R."/>
            <person name="Jetten M.S.M."/>
            <person name="Mascher T."/>
            <person name="Medema M.H."/>
            <person name="Devos D.P."/>
            <person name="Kaster A.-K."/>
            <person name="Ovreas L."/>
            <person name="Rohde M."/>
            <person name="Galperin M.Y."/>
            <person name="Jogler C."/>
        </authorList>
    </citation>
    <scope>NUCLEOTIDE SEQUENCE [LARGE SCALE GENOMIC DNA]</scope>
    <source>
        <strain evidence="3 4">OJF2</strain>
    </source>
</reference>
<accession>A0A5B9VZJ4</accession>
<evidence type="ECO:0000259" key="2">
    <source>
        <dbReference type="Pfam" id="PF06283"/>
    </source>
</evidence>
<sequence length="549" mass="59306" precursor="true">MRHSAKHLRPGWLLAAIATLALGHTGATAGGPERGSRLDVTLRSRVEDRGHPGRFALVERVESWVPAETAVIVCDMWDFHHCLNAVRRGSEMAPTMDRVLKEMRGRGVTIIHAPSDCMDAYKGHAARRRALETPRSANIPAGIGSWCDRIPAEERGRYPIDQSDGGEDDDPAEHSAWAAKLAGMGRNPKAPWKSQTDLLTIDEAADFISADGEEIWSILEARGIRNVVLMGVHLNMCVLGRPFGLRQLSKNGKNVALMRDLTDTMYNPARAPFVGHFAGTDLMVEHVEKYVCPTVSSEQVLGGAPFRYASDARPRIAFLIDEDEYQTHVSLPAFAAAHLTKDYRVSYLLGSPADPDRLSAIGELDGADLLFVSARRRVLPESQVEALRRFVASGKPVIGIRTASHAFAPRAGKAVPEGRRAWASFDADVLGGNYHNHHDASPAVEVRAVPGAEAHPILAGVDSARIKGHGSLYKVRPLGPSATGLLIGSIPGQEPEPVAWTNAPATGNRVFYTSLGQIDDFASDDFNRLLADAIGWALGRGGPSSGARP</sequence>
<feature type="domain" description="ThuA-like" evidence="2">
    <location>
        <begin position="354"/>
        <end position="537"/>
    </location>
</feature>
<dbReference type="Gene3D" id="3.40.50.850">
    <property type="entry name" value="Isochorismatase-like"/>
    <property type="match status" value="1"/>
</dbReference>
<name>A0A5B9VZJ4_9BACT</name>
<dbReference type="InterPro" id="IPR036380">
    <property type="entry name" value="Isochorismatase-like_sf"/>
</dbReference>
<dbReference type="Gene3D" id="3.40.50.880">
    <property type="match status" value="1"/>
</dbReference>
<dbReference type="InterPro" id="IPR029010">
    <property type="entry name" value="ThuA-like"/>
</dbReference>
<protein>
    <submittedName>
        <fullName evidence="3">Trehalose utilization</fullName>
    </submittedName>
</protein>
<evidence type="ECO:0000313" key="4">
    <source>
        <dbReference type="Proteomes" id="UP000324233"/>
    </source>
</evidence>
<dbReference type="CDD" id="cd03128">
    <property type="entry name" value="GAT_1"/>
    <property type="match status" value="1"/>
</dbReference>
<dbReference type="EMBL" id="CP042997">
    <property type="protein sequence ID" value="QEH33772.1"/>
    <property type="molecule type" value="Genomic_DNA"/>
</dbReference>
<dbReference type="KEGG" id="agv:OJF2_23010"/>
<dbReference type="SUPFAM" id="SSF52317">
    <property type="entry name" value="Class I glutamine amidotransferase-like"/>
    <property type="match status" value="1"/>
</dbReference>
<keyword evidence="4" id="KW-1185">Reference proteome</keyword>
<dbReference type="Pfam" id="PF06283">
    <property type="entry name" value="ThuA"/>
    <property type="match status" value="1"/>
</dbReference>
<proteinExistence type="predicted"/>
<keyword evidence="1" id="KW-0732">Signal</keyword>
<dbReference type="AlphaFoldDB" id="A0A5B9VZJ4"/>
<dbReference type="InterPro" id="IPR029062">
    <property type="entry name" value="Class_I_gatase-like"/>
</dbReference>
<gene>
    <name evidence="3" type="ORF">OJF2_23010</name>
</gene>
<evidence type="ECO:0000256" key="1">
    <source>
        <dbReference type="SAM" id="SignalP"/>
    </source>
</evidence>